<feature type="compositionally biased region" description="Polar residues" evidence="1">
    <location>
        <begin position="292"/>
        <end position="308"/>
    </location>
</feature>
<evidence type="ECO:0000313" key="2">
    <source>
        <dbReference type="EMBL" id="KXT12514.1"/>
    </source>
</evidence>
<feature type="compositionally biased region" description="Polar residues" evidence="1">
    <location>
        <begin position="390"/>
        <end position="404"/>
    </location>
</feature>
<dbReference type="Gene3D" id="3.40.140.10">
    <property type="entry name" value="Cytidine Deaminase, domain 2"/>
    <property type="match status" value="1"/>
</dbReference>
<feature type="compositionally biased region" description="Low complexity" evidence="1">
    <location>
        <begin position="78"/>
        <end position="88"/>
    </location>
</feature>
<evidence type="ECO:0000313" key="3">
    <source>
        <dbReference type="Proteomes" id="UP000073492"/>
    </source>
</evidence>
<gene>
    <name evidence="2" type="ORF">AC579_10356</name>
</gene>
<name>A0A139ICU2_9PEZI</name>
<dbReference type="GO" id="GO:0006139">
    <property type="term" value="P:nucleobase-containing compound metabolic process"/>
    <property type="evidence" value="ECO:0007669"/>
    <property type="project" value="UniProtKB-ARBA"/>
</dbReference>
<dbReference type="AlphaFoldDB" id="A0A139ICU2"/>
<feature type="region of interest" description="Disordered" evidence="1">
    <location>
        <begin position="289"/>
        <end position="344"/>
    </location>
</feature>
<accession>A0A139ICU2</accession>
<dbReference type="EMBL" id="LFZO01000149">
    <property type="protein sequence ID" value="KXT12514.1"/>
    <property type="molecule type" value="Genomic_DNA"/>
</dbReference>
<feature type="compositionally biased region" description="Low complexity" evidence="1">
    <location>
        <begin position="405"/>
        <end position="435"/>
    </location>
</feature>
<feature type="region of interest" description="Disordered" evidence="1">
    <location>
        <begin position="220"/>
        <end position="245"/>
    </location>
</feature>
<dbReference type="SUPFAM" id="SSF53927">
    <property type="entry name" value="Cytidine deaminase-like"/>
    <property type="match status" value="1"/>
</dbReference>
<organism evidence="2 3">
    <name type="scientific">Pseudocercospora musae</name>
    <dbReference type="NCBI Taxonomy" id="113226"/>
    <lineage>
        <taxon>Eukaryota</taxon>
        <taxon>Fungi</taxon>
        <taxon>Dikarya</taxon>
        <taxon>Ascomycota</taxon>
        <taxon>Pezizomycotina</taxon>
        <taxon>Dothideomycetes</taxon>
        <taxon>Dothideomycetidae</taxon>
        <taxon>Mycosphaerellales</taxon>
        <taxon>Mycosphaerellaceae</taxon>
        <taxon>Pseudocercospora</taxon>
    </lineage>
</organism>
<protein>
    <recommendedName>
        <fullName evidence="4">CMP/dCMP-type deaminase domain-containing protein</fullName>
    </recommendedName>
</protein>
<proteinExistence type="predicted"/>
<reference evidence="2 3" key="1">
    <citation type="submission" date="2015-07" db="EMBL/GenBank/DDBJ databases">
        <title>Comparative genomics of the Sigatoka disease complex on banana suggests a link between parallel evolutionary changes in Pseudocercospora fijiensis and Pseudocercospora eumusae and increased virulence on the banana host.</title>
        <authorList>
            <person name="Chang T.-C."/>
            <person name="Salvucci A."/>
            <person name="Crous P.W."/>
            <person name="Stergiopoulos I."/>
        </authorList>
    </citation>
    <scope>NUCLEOTIDE SEQUENCE [LARGE SCALE GENOMIC DNA]</scope>
    <source>
        <strain evidence="2 3">CBS 116634</strain>
    </source>
</reference>
<evidence type="ECO:0008006" key="4">
    <source>
        <dbReference type="Google" id="ProtNLM"/>
    </source>
</evidence>
<comment type="caution">
    <text evidence="2">The sequence shown here is derived from an EMBL/GenBank/DDBJ whole genome shotgun (WGS) entry which is preliminary data.</text>
</comment>
<dbReference type="GO" id="GO:0003824">
    <property type="term" value="F:catalytic activity"/>
    <property type="evidence" value="ECO:0007669"/>
    <property type="project" value="InterPro"/>
</dbReference>
<feature type="region of interest" description="Disordered" evidence="1">
    <location>
        <begin position="381"/>
        <end position="453"/>
    </location>
</feature>
<feature type="compositionally biased region" description="Basic residues" evidence="1">
    <location>
        <begin position="222"/>
        <end position="233"/>
    </location>
</feature>
<feature type="region of interest" description="Disordered" evidence="1">
    <location>
        <begin position="73"/>
        <end position="109"/>
    </location>
</feature>
<dbReference type="InterPro" id="IPR016193">
    <property type="entry name" value="Cytidine_deaminase-like"/>
</dbReference>
<evidence type="ECO:0000256" key="1">
    <source>
        <dbReference type="SAM" id="MobiDB-lite"/>
    </source>
</evidence>
<keyword evidence="3" id="KW-1185">Reference proteome</keyword>
<sequence length="548" mass="60296">MKTDNYLSACLAEAAKSPLHYRHGAIVVRGGKVIGQGHNDYRPGFNGGALKHGRIAKAGAFDGDAIADLKKKLKGKQKLQPPNQQQQKSSTFTPFEKKTSVGGGPSVNQPLSMHSEMMAIYSALNASSTLSSSTFSREKPCFKLPRSDKRKARLRRDVLLAYVIAVFKSAVLKLPHLNQVALNQLLDYHNKEYDNDNKIARQYHTERSTALHEEEKASTVFHNKKQSQNHHHVKLNEKKKNGKKNEKQYLQQHQYQYQYGQYKYESARTITGKALPRKHDEVTLNEYEDNDLTTSMTGNDNFSTSSGSAPDRSDKRKKDYKSSGKMRSANPTVDHDASPDQPMLLLTGRAGKHDVIRRQQHSRLRGADVYVTRLGWSGKPKYRPAKVKKSLSTSDSQDTVSNAGDSSTTDIDALADSTSSLSNLSVSSSHSGTGSLHDELVNREPSPSPAAVSAAHEDDCFDSSKIAASRPCYRCITFMHQVGISRVFWTNDAGQWEGGKVAALVAAMDAGMSSNATGKGGPIGNGVFVTKHEVLMLRRMMGNNGNGK</sequence>
<dbReference type="STRING" id="113226.A0A139ICU2"/>
<feature type="compositionally biased region" description="Basic and acidic residues" evidence="1">
    <location>
        <begin position="234"/>
        <end position="245"/>
    </location>
</feature>
<feature type="compositionally biased region" description="Basic and acidic residues" evidence="1">
    <location>
        <begin position="311"/>
        <end position="322"/>
    </location>
</feature>
<dbReference type="OrthoDB" id="9972196at2759"/>
<dbReference type="Proteomes" id="UP000073492">
    <property type="component" value="Unassembled WGS sequence"/>
</dbReference>